<evidence type="ECO:0000256" key="19">
    <source>
        <dbReference type="PROSITE-ProRule" id="PRU10141"/>
    </source>
</evidence>
<evidence type="ECO:0000256" key="11">
    <source>
        <dbReference type="ARBA" id="ARBA00022777"/>
    </source>
</evidence>
<dbReference type="PROSITE" id="PS00109">
    <property type="entry name" value="PROTEIN_KINASE_TYR"/>
    <property type="match status" value="1"/>
</dbReference>
<keyword evidence="10 19" id="KW-0547">Nucleotide-binding</keyword>
<proteinExistence type="predicted"/>
<name>A0AAV7EQU6_ARIFI</name>
<dbReference type="PANTHER" id="PTHR48005">
    <property type="entry name" value="LEUCINE RICH REPEAT KINASE 2"/>
    <property type="match status" value="1"/>
</dbReference>
<dbReference type="EC" id="2.7.11.1" evidence="2"/>
<evidence type="ECO:0000256" key="2">
    <source>
        <dbReference type="ARBA" id="ARBA00012513"/>
    </source>
</evidence>
<evidence type="ECO:0000256" key="4">
    <source>
        <dbReference type="ARBA" id="ARBA00022553"/>
    </source>
</evidence>
<evidence type="ECO:0000259" key="21">
    <source>
        <dbReference type="PROSITE" id="PS50011"/>
    </source>
</evidence>
<comment type="catalytic activity">
    <reaction evidence="18">
        <text>L-seryl-[protein] + ATP = O-phospho-L-seryl-[protein] + ADP + H(+)</text>
        <dbReference type="Rhea" id="RHEA:17989"/>
        <dbReference type="Rhea" id="RHEA-COMP:9863"/>
        <dbReference type="Rhea" id="RHEA-COMP:11604"/>
        <dbReference type="ChEBI" id="CHEBI:15378"/>
        <dbReference type="ChEBI" id="CHEBI:29999"/>
        <dbReference type="ChEBI" id="CHEBI:30616"/>
        <dbReference type="ChEBI" id="CHEBI:83421"/>
        <dbReference type="ChEBI" id="CHEBI:456216"/>
        <dbReference type="EC" id="2.7.11.1"/>
    </reaction>
</comment>
<dbReference type="InterPro" id="IPR008266">
    <property type="entry name" value="Tyr_kinase_AS"/>
</dbReference>
<dbReference type="Proteomes" id="UP000825729">
    <property type="component" value="Unassembled WGS sequence"/>
</dbReference>
<dbReference type="EMBL" id="JAINDJ010000004">
    <property type="protein sequence ID" value="KAG9450191.1"/>
    <property type="molecule type" value="Genomic_DNA"/>
</dbReference>
<evidence type="ECO:0000256" key="18">
    <source>
        <dbReference type="ARBA" id="ARBA00048679"/>
    </source>
</evidence>
<dbReference type="PANTHER" id="PTHR48005:SF16">
    <property type="entry name" value="MDIS1-INTERACTING RECEPTOR LIKE KINASE 2-LIKE ISOFORM X1"/>
    <property type="match status" value="1"/>
</dbReference>
<evidence type="ECO:0000256" key="8">
    <source>
        <dbReference type="ARBA" id="ARBA00022729"/>
    </source>
</evidence>
<keyword evidence="15" id="KW-0675">Receptor</keyword>
<feature type="transmembrane region" description="Helical" evidence="20">
    <location>
        <begin position="65"/>
        <end position="86"/>
    </location>
</feature>
<evidence type="ECO:0000256" key="6">
    <source>
        <dbReference type="ARBA" id="ARBA00022679"/>
    </source>
</evidence>
<evidence type="ECO:0000256" key="9">
    <source>
        <dbReference type="ARBA" id="ARBA00022737"/>
    </source>
</evidence>
<feature type="domain" description="Protein kinase" evidence="21">
    <location>
        <begin position="134"/>
        <end position="366"/>
    </location>
</feature>
<evidence type="ECO:0000256" key="12">
    <source>
        <dbReference type="ARBA" id="ARBA00022840"/>
    </source>
</evidence>
<keyword evidence="4" id="KW-0597">Phosphoprotein</keyword>
<dbReference type="InterPro" id="IPR011009">
    <property type="entry name" value="Kinase-like_dom_sf"/>
</dbReference>
<evidence type="ECO:0000256" key="17">
    <source>
        <dbReference type="ARBA" id="ARBA00047899"/>
    </source>
</evidence>
<dbReference type="Gene3D" id="1.10.510.10">
    <property type="entry name" value="Transferase(Phosphotransferase) domain 1"/>
    <property type="match status" value="1"/>
</dbReference>
<feature type="binding site" evidence="19">
    <location>
        <position position="163"/>
    </location>
    <ligand>
        <name>ATP</name>
        <dbReference type="ChEBI" id="CHEBI:30616"/>
    </ligand>
</feature>
<keyword evidence="13 20" id="KW-1133">Transmembrane helix</keyword>
<keyword evidence="16" id="KW-0325">Glycoprotein</keyword>
<evidence type="ECO:0000256" key="10">
    <source>
        <dbReference type="ARBA" id="ARBA00022741"/>
    </source>
</evidence>
<dbReference type="GO" id="GO:0004674">
    <property type="term" value="F:protein serine/threonine kinase activity"/>
    <property type="evidence" value="ECO:0007669"/>
    <property type="project" value="UniProtKB-KW"/>
</dbReference>
<dbReference type="PROSITE" id="PS50011">
    <property type="entry name" value="PROTEIN_KINASE_DOM"/>
    <property type="match status" value="1"/>
</dbReference>
<protein>
    <recommendedName>
        <fullName evidence="2">non-specific serine/threonine protein kinase</fullName>
        <ecNumber evidence="2">2.7.11.1</ecNumber>
    </recommendedName>
</protein>
<accession>A0AAV7EQU6</accession>
<keyword evidence="6" id="KW-0808">Transferase</keyword>
<dbReference type="FunFam" id="3.30.200.20:FF:000309">
    <property type="entry name" value="Leucine-rich repeat receptor protein kinase MSP1"/>
    <property type="match status" value="1"/>
</dbReference>
<keyword evidence="14 20" id="KW-0472">Membrane</keyword>
<keyword evidence="23" id="KW-1185">Reference proteome</keyword>
<dbReference type="AlphaFoldDB" id="A0AAV7EQU6"/>
<evidence type="ECO:0000256" key="5">
    <source>
        <dbReference type="ARBA" id="ARBA00022614"/>
    </source>
</evidence>
<dbReference type="GO" id="GO:0016020">
    <property type="term" value="C:membrane"/>
    <property type="evidence" value="ECO:0007669"/>
    <property type="project" value="UniProtKB-SubCell"/>
</dbReference>
<reference evidence="22 23" key="1">
    <citation type="submission" date="2021-07" db="EMBL/GenBank/DDBJ databases">
        <title>The Aristolochia fimbriata genome: insights into angiosperm evolution, floral development and chemical biosynthesis.</title>
        <authorList>
            <person name="Jiao Y."/>
        </authorList>
    </citation>
    <scope>NUCLEOTIDE SEQUENCE [LARGE SCALE GENOMIC DNA]</scope>
    <source>
        <strain evidence="22">IBCAS-2021</strain>
        <tissue evidence="22">Leaf</tissue>
    </source>
</reference>
<keyword evidence="3" id="KW-0723">Serine/threonine-protein kinase</keyword>
<dbReference type="Pfam" id="PF00069">
    <property type="entry name" value="Pkinase"/>
    <property type="match status" value="1"/>
</dbReference>
<evidence type="ECO:0000256" key="14">
    <source>
        <dbReference type="ARBA" id="ARBA00023136"/>
    </source>
</evidence>
<dbReference type="PROSITE" id="PS00107">
    <property type="entry name" value="PROTEIN_KINASE_ATP"/>
    <property type="match status" value="1"/>
</dbReference>
<keyword evidence="8" id="KW-0732">Signal</keyword>
<dbReference type="InterPro" id="IPR051420">
    <property type="entry name" value="Ser_Thr_Kinases_DiverseReg"/>
</dbReference>
<keyword evidence="9" id="KW-0677">Repeat</keyword>
<evidence type="ECO:0000256" key="1">
    <source>
        <dbReference type="ARBA" id="ARBA00004479"/>
    </source>
</evidence>
<gene>
    <name evidence="22" type="ORF">H6P81_010156</name>
</gene>
<keyword evidence="7 20" id="KW-0812">Transmembrane</keyword>
<evidence type="ECO:0000313" key="22">
    <source>
        <dbReference type="EMBL" id="KAG9450191.1"/>
    </source>
</evidence>
<keyword evidence="12 19" id="KW-0067">ATP-binding</keyword>
<keyword evidence="11" id="KW-0418">Kinase</keyword>
<evidence type="ECO:0000256" key="3">
    <source>
        <dbReference type="ARBA" id="ARBA00022527"/>
    </source>
</evidence>
<dbReference type="InterPro" id="IPR000719">
    <property type="entry name" value="Prot_kinase_dom"/>
</dbReference>
<evidence type="ECO:0000313" key="23">
    <source>
        <dbReference type="Proteomes" id="UP000825729"/>
    </source>
</evidence>
<comment type="catalytic activity">
    <reaction evidence="17">
        <text>L-threonyl-[protein] + ATP = O-phospho-L-threonyl-[protein] + ADP + H(+)</text>
        <dbReference type="Rhea" id="RHEA:46608"/>
        <dbReference type="Rhea" id="RHEA-COMP:11060"/>
        <dbReference type="Rhea" id="RHEA-COMP:11605"/>
        <dbReference type="ChEBI" id="CHEBI:15378"/>
        <dbReference type="ChEBI" id="CHEBI:30013"/>
        <dbReference type="ChEBI" id="CHEBI:30616"/>
        <dbReference type="ChEBI" id="CHEBI:61977"/>
        <dbReference type="ChEBI" id="CHEBI:456216"/>
        <dbReference type="EC" id="2.7.11.1"/>
    </reaction>
</comment>
<evidence type="ECO:0000256" key="16">
    <source>
        <dbReference type="ARBA" id="ARBA00023180"/>
    </source>
</evidence>
<dbReference type="FunFam" id="1.10.510.10:FF:001023">
    <property type="entry name" value="Os07g0541700 protein"/>
    <property type="match status" value="1"/>
</dbReference>
<comment type="caution">
    <text evidence="22">The sequence shown here is derived from an EMBL/GenBank/DDBJ whole genome shotgun (WGS) entry which is preliminary data.</text>
</comment>
<evidence type="ECO:0000256" key="13">
    <source>
        <dbReference type="ARBA" id="ARBA00022989"/>
    </source>
</evidence>
<evidence type="ECO:0000256" key="7">
    <source>
        <dbReference type="ARBA" id="ARBA00022692"/>
    </source>
</evidence>
<dbReference type="Gene3D" id="3.30.200.20">
    <property type="entry name" value="Phosphorylase Kinase, domain 1"/>
    <property type="match status" value="1"/>
</dbReference>
<organism evidence="22 23">
    <name type="scientific">Aristolochia fimbriata</name>
    <name type="common">White veined hardy Dutchman's pipe vine</name>
    <dbReference type="NCBI Taxonomy" id="158543"/>
    <lineage>
        <taxon>Eukaryota</taxon>
        <taxon>Viridiplantae</taxon>
        <taxon>Streptophyta</taxon>
        <taxon>Embryophyta</taxon>
        <taxon>Tracheophyta</taxon>
        <taxon>Spermatophyta</taxon>
        <taxon>Magnoliopsida</taxon>
        <taxon>Magnoliidae</taxon>
        <taxon>Piperales</taxon>
        <taxon>Aristolochiaceae</taxon>
        <taxon>Aristolochia</taxon>
    </lineage>
</organism>
<keyword evidence="5" id="KW-0433">Leucine-rich repeat</keyword>
<comment type="subcellular location">
    <subcellularLocation>
        <location evidence="1">Membrane</location>
        <topology evidence="1">Single-pass type I membrane protein</topology>
    </subcellularLocation>
</comment>
<sequence length="366" mass="40825">MSNLYSVDFSYNHLEGLLPRKWSQKFPHDAFFGNRGLCSDEDPDNQFPCSSSATSKGDWRTPSKLAFVITLFSAASAVGIIAIFLLKHSRKNPQPEQRIPIEEPPNTTTVDLFSVWNFDGLMVFEDIVKATENYDDIHCVGIGATGSVYEVKLPTGQVVAVKKLHSSDIHEQEQENSFTNEIRALTKLRHRNIVKFHGYCPHSRCNLLVYEYMDRGSLAAILRNSEAASELDWHKRINIIKGVAHALSYMHHDCRPPIVHRDVTSKNILLNSKFRPCISDFGTARFLEPGSSNSTPFSGTYGYVAPDAELAYTMRVTEKCDVYSFGVVALEVLMSSHPGDLLLSLSSSSSSFLGGEDVLLKDVLDI</sequence>
<dbReference type="GO" id="GO:0005524">
    <property type="term" value="F:ATP binding"/>
    <property type="evidence" value="ECO:0007669"/>
    <property type="project" value="UniProtKB-UniRule"/>
</dbReference>
<evidence type="ECO:0000256" key="15">
    <source>
        <dbReference type="ARBA" id="ARBA00023170"/>
    </source>
</evidence>
<dbReference type="SUPFAM" id="SSF56112">
    <property type="entry name" value="Protein kinase-like (PK-like)"/>
    <property type="match status" value="1"/>
</dbReference>
<dbReference type="InterPro" id="IPR017441">
    <property type="entry name" value="Protein_kinase_ATP_BS"/>
</dbReference>
<evidence type="ECO:0000256" key="20">
    <source>
        <dbReference type="SAM" id="Phobius"/>
    </source>
</evidence>